<dbReference type="AlphaFoldDB" id="A0A0C2H486"/>
<protein>
    <submittedName>
        <fullName evidence="2">WD domain, G-beta repeat protein</fullName>
    </submittedName>
</protein>
<dbReference type="Proteomes" id="UP000054047">
    <property type="component" value="Unassembled WGS sequence"/>
</dbReference>
<dbReference type="GO" id="GO:0043161">
    <property type="term" value="P:proteasome-mediated ubiquitin-dependent protein catabolic process"/>
    <property type="evidence" value="ECO:0007669"/>
    <property type="project" value="TreeGrafter"/>
</dbReference>
<accession>A0A0C2H486</accession>
<evidence type="ECO:0000256" key="1">
    <source>
        <dbReference type="PROSITE-ProRule" id="PRU00221"/>
    </source>
</evidence>
<evidence type="ECO:0000313" key="3">
    <source>
        <dbReference type="Proteomes" id="UP000054047"/>
    </source>
</evidence>
<dbReference type="EMBL" id="KN726325">
    <property type="protein sequence ID" value="KIH68650.1"/>
    <property type="molecule type" value="Genomic_DNA"/>
</dbReference>
<dbReference type="PANTHER" id="PTHR46202:SF1">
    <property type="entry name" value="DNA EXCISION REPAIR PROTEIN ERCC-8"/>
    <property type="match status" value="1"/>
</dbReference>
<dbReference type="PROSITE" id="PS50082">
    <property type="entry name" value="WD_REPEATS_2"/>
    <property type="match status" value="2"/>
</dbReference>
<gene>
    <name evidence="2" type="ORF">ANCDUO_01018</name>
</gene>
<evidence type="ECO:0000313" key="2">
    <source>
        <dbReference type="EMBL" id="KIH68650.1"/>
    </source>
</evidence>
<dbReference type="GO" id="GO:0031464">
    <property type="term" value="C:Cul4A-RING E3 ubiquitin ligase complex"/>
    <property type="evidence" value="ECO:0007669"/>
    <property type="project" value="TreeGrafter"/>
</dbReference>
<dbReference type="OrthoDB" id="361494at2759"/>
<feature type="repeat" description="WD" evidence="1">
    <location>
        <begin position="196"/>
        <end position="231"/>
    </location>
</feature>
<keyword evidence="1" id="KW-0853">WD repeat</keyword>
<dbReference type="GO" id="GO:0000209">
    <property type="term" value="P:protein polyubiquitination"/>
    <property type="evidence" value="ECO:0007669"/>
    <property type="project" value="TreeGrafter"/>
</dbReference>
<dbReference type="GO" id="GO:0006283">
    <property type="term" value="P:transcription-coupled nucleotide-excision repair"/>
    <property type="evidence" value="ECO:0007669"/>
    <property type="project" value="InterPro"/>
</dbReference>
<dbReference type="GO" id="GO:0000109">
    <property type="term" value="C:nucleotide-excision repair complex"/>
    <property type="evidence" value="ECO:0007669"/>
    <property type="project" value="TreeGrafter"/>
</dbReference>
<feature type="repeat" description="WD" evidence="1">
    <location>
        <begin position="99"/>
        <end position="140"/>
    </location>
</feature>
<dbReference type="InterPro" id="IPR036322">
    <property type="entry name" value="WD40_repeat_dom_sf"/>
</dbReference>
<keyword evidence="3" id="KW-1185">Reference proteome</keyword>
<name>A0A0C2H486_9BILA</name>
<dbReference type="SMART" id="SM00320">
    <property type="entry name" value="WD40"/>
    <property type="match status" value="5"/>
</dbReference>
<dbReference type="Gene3D" id="2.130.10.10">
    <property type="entry name" value="YVTN repeat-like/Quinoprotein amine dehydrogenase"/>
    <property type="match status" value="1"/>
</dbReference>
<dbReference type="PANTHER" id="PTHR46202">
    <property type="entry name" value="DNA EXCISION REPAIR PROTEIN ERCC-8"/>
    <property type="match status" value="1"/>
</dbReference>
<reference evidence="2 3" key="1">
    <citation type="submission" date="2013-12" db="EMBL/GenBank/DDBJ databases">
        <title>Draft genome of the parsitic nematode Ancylostoma duodenale.</title>
        <authorList>
            <person name="Mitreva M."/>
        </authorList>
    </citation>
    <scope>NUCLEOTIDE SEQUENCE [LARGE SCALE GENOMIC DNA]</scope>
    <source>
        <strain evidence="2 3">Zhejiang</strain>
    </source>
</reference>
<dbReference type="SUPFAM" id="SSF50978">
    <property type="entry name" value="WD40 repeat-like"/>
    <property type="match status" value="1"/>
</dbReference>
<sequence length="398" mass="44776">MAWDHSNIQQDVICSRELGLIRQSHVRTLVHDERLDSLRILHKHPLENATAAVSCMDIDRVENSFLLCGGISGGIYLSNLLVSDLFGGERREKFTLPASFSHKHFVSSCQWYRDIRLFVSASSSGELTAWDLTSLCALESHSVCHSGKWRPQLHWNEVAKTNPLIAITNGSNNVPLYDLRVGGLAQEVRCAKGNVVRAVRWLPSKHHILFTGNNSGIISIWDIRSNRRSLSSTVTRDNDSVRGIRMTSDGYYLVAVLYTGSVILYDAVTMEELANYGFRDRRKWTEKMSNALEHFAIADEGSAVRVALPVGDDIHWVRFSKGLRQEPRVAPVSTLSAHLSRVNACVYRHGSQQVKLYTAGADRNVLCWAPESERTRLHLEAETAKKFAVMNDDWSDDD</sequence>
<dbReference type="Pfam" id="PF00400">
    <property type="entry name" value="WD40"/>
    <property type="match status" value="1"/>
</dbReference>
<proteinExistence type="predicted"/>
<dbReference type="InterPro" id="IPR001680">
    <property type="entry name" value="WD40_rpt"/>
</dbReference>
<organism evidence="2 3">
    <name type="scientific">Ancylostoma duodenale</name>
    <dbReference type="NCBI Taxonomy" id="51022"/>
    <lineage>
        <taxon>Eukaryota</taxon>
        <taxon>Metazoa</taxon>
        <taxon>Ecdysozoa</taxon>
        <taxon>Nematoda</taxon>
        <taxon>Chromadorea</taxon>
        <taxon>Rhabditida</taxon>
        <taxon>Rhabditina</taxon>
        <taxon>Rhabditomorpha</taxon>
        <taxon>Strongyloidea</taxon>
        <taxon>Ancylostomatidae</taxon>
        <taxon>Ancylostomatinae</taxon>
        <taxon>Ancylostoma</taxon>
    </lineage>
</organism>
<dbReference type="InterPro" id="IPR015943">
    <property type="entry name" value="WD40/YVTN_repeat-like_dom_sf"/>
</dbReference>
<dbReference type="InterPro" id="IPR042238">
    <property type="entry name" value="Rad28/ERCC8/Ckn1/ATCSA-1"/>
</dbReference>